<keyword evidence="11" id="KW-0961">Cell wall biogenesis/degradation</keyword>
<feature type="domain" description="Peptidase S11 D-Ala-D-Ala carboxypeptidase A C-terminal" evidence="15">
    <location>
        <begin position="278"/>
        <end position="368"/>
    </location>
</feature>
<dbReference type="PANTHER" id="PTHR21581:SF6">
    <property type="entry name" value="TRAFFICKING PROTEIN PARTICLE COMPLEX SUBUNIT 12"/>
    <property type="match status" value="1"/>
</dbReference>
<evidence type="ECO:0000256" key="1">
    <source>
        <dbReference type="ARBA" id="ARBA00003217"/>
    </source>
</evidence>
<evidence type="ECO:0000256" key="14">
    <source>
        <dbReference type="SAM" id="SignalP"/>
    </source>
</evidence>
<evidence type="ECO:0000256" key="10">
    <source>
        <dbReference type="ARBA" id="ARBA00022984"/>
    </source>
</evidence>
<dbReference type="PRINTS" id="PR00725">
    <property type="entry name" value="DADACBPTASE1"/>
</dbReference>
<dbReference type="SUPFAM" id="SSF56601">
    <property type="entry name" value="beta-lactamase/transpeptidase-like"/>
    <property type="match status" value="1"/>
</dbReference>
<evidence type="ECO:0000256" key="4">
    <source>
        <dbReference type="ARBA" id="ARBA00012448"/>
    </source>
</evidence>
<keyword evidence="9" id="KW-0133">Cell shape</keyword>
<dbReference type="SUPFAM" id="SSF69189">
    <property type="entry name" value="Penicillin-binding protein associated domain"/>
    <property type="match status" value="1"/>
</dbReference>
<evidence type="ECO:0000256" key="9">
    <source>
        <dbReference type="ARBA" id="ARBA00022960"/>
    </source>
</evidence>
<evidence type="ECO:0000256" key="8">
    <source>
        <dbReference type="ARBA" id="ARBA00022801"/>
    </source>
</evidence>
<comment type="catalytic activity">
    <reaction evidence="12">
        <text>Preferential cleavage: (Ac)2-L-Lys-D-Ala-|-D-Ala. Also transpeptidation of peptidyl-alanyl moieties that are N-acyl substituents of D-alanine.</text>
        <dbReference type="EC" id="3.4.16.4"/>
    </reaction>
</comment>
<evidence type="ECO:0000256" key="11">
    <source>
        <dbReference type="ARBA" id="ARBA00023316"/>
    </source>
</evidence>
<keyword evidence="17" id="KW-1185">Reference proteome</keyword>
<dbReference type="InterPro" id="IPR012907">
    <property type="entry name" value="Peptidase_S11_C"/>
</dbReference>
<comment type="pathway">
    <text evidence="2">Cell wall biogenesis; peptidoglycan biosynthesis.</text>
</comment>
<dbReference type="InterPro" id="IPR001967">
    <property type="entry name" value="Peptidase_S11_N"/>
</dbReference>
<evidence type="ECO:0000256" key="6">
    <source>
        <dbReference type="ARBA" id="ARBA00022670"/>
    </source>
</evidence>
<dbReference type="PROSITE" id="PS51257">
    <property type="entry name" value="PROKAR_LIPOPROTEIN"/>
    <property type="match status" value="1"/>
</dbReference>
<evidence type="ECO:0000256" key="7">
    <source>
        <dbReference type="ARBA" id="ARBA00022729"/>
    </source>
</evidence>
<evidence type="ECO:0000256" key="13">
    <source>
        <dbReference type="RuleBase" id="RU004016"/>
    </source>
</evidence>
<dbReference type="Gene3D" id="2.60.410.10">
    <property type="entry name" value="D-Ala-D-Ala carboxypeptidase, C-terminal domain"/>
    <property type="match status" value="1"/>
</dbReference>
<evidence type="ECO:0000259" key="15">
    <source>
        <dbReference type="SMART" id="SM00936"/>
    </source>
</evidence>
<dbReference type="InterPro" id="IPR015956">
    <property type="entry name" value="Peniciliin-bd_prot_C_sf"/>
</dbReference>
<evidence type="ECO:0000313" key="16">
    <source>
        <dbReference type="EMBL" id="MET3790310.1"/>
    </source>
</evidence>
<sequence length="388" mass="41645">MSFFPRVPLIGLAVFACIWAGSGAAFAQLFETKAAQAFMVDGETGSVLFAKDADAPVQPASLAKLMTLEMAFDAVKSKRLTLDDTFVVSENAWRTGGAPSRTSTMFAAVRSSIRLEDLMRGIAVQAANDGCIVIAEGVAGSEGNFALQMNERARKIGLQKSVFVNSTGLPAEGQVTTVRELVQLARHLQQTYPDLYGLFAETEFTWNKITQRNRNPLLAMDIGAEGLAVGASEQNGFAIVGAISQNGRRVIAALSGLASDRERAEEARKLLEWGLRSFEKTEIFAADEVVGTAQVYGGAKSGVALKARGPVDLLLPVANRDKLTARIVYQGPLPAPVEEGQPVGSLRIWIGDTLSQEMPLFAAETVEVGELHSRAFDAVKELAIGWLR</sequence>
<evidence type="ECO:0000256" key="2">
    <source>
        <dbReference type="ARBA" id="ARBA00004752"/>
    </source>
</evidence>
<keyword evidence="6" id="KW-0645">Protease</keyword>
<dbReference type="InterPro" id="IPR012338">
    <property type="entry name" value="Beta-lactam/transpept-like"/>
</dbReference>
<dbReference type="InterPro" id="IPR018044">
    <property type="entry name" value="Peptidase_S11"/>
</dbReference>
<dbReference type="InterPro" id="IPR037167">
    <property type="entry name" value="Peptidase_S11_C_sf"/>
</dbReference>
<keyword evidence="10" id="KW-0573">Peptidoglycan synthesis</keyword>
<feature type="chain" id="PRO_5045532351" description="serine-type D-Ala-D-Ala carboxypeptidase" evidence="14">
    <location>
        <begin position="28"/>
        <end position="388"/>
    </location>
</feature>
<comment type="similarity">
    <text evidence="3 13">Belongs to the peptidase S11 family.</text>
</comment>
<protein>
    <recommendedName>
        <fullName evidence="4">serine-type D-Ala-D-Ala carboxypeptidase</fullName>
        <ecNumber evidence="4">3.4.16.4</ecNumber>
    </recommendedName>
</protein>
<name>A0ABV2MU27_9HYPH</name>
<dbReference type="PANTHER" id="PTHR21581">
    <property type="entry name" value="D-ALANYL-D-ALANINE CARBOXYPEPTIDASE"/>
    <property type="match status" value="1"/>
</dbReference>
<dbReference type="Pfam" id="PF00768">
    <property type="entry name" value="Peptidase_S11"/>
    <property type="match status" value="1"/>
</dbReference>
<gene>
    <name evidence="16" type="ORF">ABID37_000494</name>
</gene>
<proteinExistence type="inferred from homology"/>
<accession>A0ABV2MU27</accession>
<dbReference type="Pfam" id="PF07943">
    <property type="entry name" value="PBP5_C"/>
    <property type="match status" value="1"/>
</dbReference>
<dbReference type="GO" id="GO:0009002">
    <property type="term" value="F:serine-type D-Ala-D-Ala carboxypeptidase activity"/>
    <property type="evidence" value="ECO:0007669"/>
    <property type="project" value="UniProtKB-EC"/>
</dbReference>
<evidence type="ECO:0000256" key="12">
    <source>
        <dbReference type="ARBA" id="ARBA00034000"/>
    </source>
</evidence>
<comment type="function">
    <text evidence="1">Removes C-terminal D-alanyl residues from sugar-peptide cell wall precursors.</text>
</comment>
<evidence type="ECO:0000313" key="17">
    <source>
        <dbReference type="Proteomes" id="UP001549076"/>
    </source>
</evidence>
<dbReference type="SMART" id="SM00936">
    <property type="entry name" value="PBP5_C"/>
    <property type="match status" value="1"/>
</dbReference>
<dbReference type="EC" id="3.4.16.4" evidence="4"/>
<organism evidence="16 17">
    <name type="scientific">Aquamicrobium terrae</name>
    <dbReference type="NCBI Taxonomy" id="1324945"/>
    <lineage>
        <taxon>Bacteria</taxon>
        <taxon>Pseudomonadati</taxon>
        <taxon>Pseudomonadota</taxon>
        <taxon>Alphaproteobacteria</taxon>
        <taxon>Hyphomicrobiales</taxon>
        <taxon>Phyllobacteriaceae</taxon>
        <taxon>Aquamicrobium</taxon>
    </lineage>
</organism>
<keyword evidence="8 16" id="KW-0378">Hydrolase</keyword>
<dbReference type="EMBL" id="JBEPML010000001">
    <property type="protein sequence ID" value="MET3790310.1"/>
    <property type="molecule type" value="Genomic_DNA"/>
</dbReference>
<keyword evidence="7 14" id="KW-0732">Signal</keyword>
<keyword evidence="5 16" id="KW-0121">Carboxypeptidase</keyword>
<dbReference type="Gene3D" id="3.40.710.10">
    <property type="entry name" value="DD-peptidase/beta-lactamase superfamily"/>
    <property type="match status" value="1"/>
</dbReference>
<comment type="caution">
    <text evidence="16">The sequence shown here is derived from an EMBL/GenBank/DDBJ whole genome shotgun (WGS) entry which is preliminary data.</text>
</comment>
<evidence type="ECO:0000256" key="5">
    <source>
        <dbReference type="ARBA" id="ARBA00022645"/>
    </source>
</evidence>
<reference evidence="16 17" key="1">
    <citation type="submission" date="2024-06" db="EMBL/GenBank/DDBJ databases">
        <title>Genomic Encyclopedia of Type Strains, Phase IV (KMG-IV): sequencing the most valuable type-strain genomes for metagenomic binning, comparative biology and taxonomic classification.</title>
        <authorList>
            <person name="Goeker M."/>
        </authorList>
    </citation>
    <scope>NUCLEOTIDE SEQUENCE [LARGE SCALE GENOMIC DNA]</scope>
    <source>
        <strain evidence="16 17">DSM 27865</strain>
    </source>
</reference>
<feature type="signal peptide" evidence="14">
    <location>
        <begin position="1"/>
        <end position="27"/>
    </location>
</feature>
<evidence type="ECO:0000256" key="3">
    <source>
        <dbReference type="ARBA" id="ARBA00007164"/>
    </source>
</evidence>
<dbReference type="RefSeq" id="WP_354192420.1">
    <property type="nucleotide sequence ID" value="NZ_JBEPML010000001.1"/>
</dbReference>
<dbReference type="Proteomes" id="UP001549076">
    <property type="component" value="Unassembled WGS sequence"/>
</dbReference>